<accession>A0A6B2L7D2</accession>
<keyword evidence="1" id="KW-0343">GTPase activation</keyword>
<dbReference type="PANTHER" id="PTHR15711">
    <property type="entry name" value="RAP GTPASE-ACTIVATING PROTEIN"/>
    <property type="match status" value="1"/>
</dbReference>
<dbReference type="InterPro" id="IPR050989">
    <property type="entry name" value="Rap1_Ran_GAP"/>
</dbReference>
<name>A0A6B2L7D2_9EUKA</name>
<evidence type="ECO:0000313" key="3">
    <source>
        <dbReference type="EMBL" id="NDV32738.1"/>
    </source>
</evidence>
<dbReference type="Gene3D" id="3.40.50.11210">
    <property type="entry name" value="Rap/Ran-GAP"/>
    <property type="match status" value="1"/>
</dbReference>
<dbReference type="GO" id="GO:0005096">
    <property type="term" value="F:GTPase activator activity"/>
    <property type="evidence" value="ECO:0007669"/>
    <property type="project" value="UniProtKB-KW"/>
</dbReference>
<dbReference type="FunFam" id="3.40.50.11210:FF:000001">
    <property type="entry name" value="Ral GTPase-activating protein subunit alpha-1 isoform 1"/>
    <property type="match status" value="1"/>
</dbReference>
<dbReference type="Pfam" id="PF02145">
    <property type="entry name" value="Rap_GAP"/>
    <property type="match status" value="1"/>
</dbReference>
<dbReference type="SUPFAM" id="SSF111347">
    <property type="entry name" value="Rap/Ran-GAP"/>
    <property type="match status" value="1"/>
</dbReference>
<dbReference type="EMBL" id="GIBP01003769">
    <property type="protein sequence ID" value="NDV32738.1"/>
    <property type="molecule type" value="Transcribed_RNA"/>
</dbReference>
<organism evidence="3">
    <name type="scientific">Arcella intermedia</name>
    <dbReference type="NCBI Taxonomy" id="1963864"/>
    <lineage>
        <taxon>Eukaryota</taxon>
        <taxon>Amoebozoa</taxon>
        <taxon>Tubulinea</taxon>
        <taxon>Elardia</taxon>
        <taxon>Arcellinida</taxon>
        <taxon>Sphaerothecina</taxon>
        <taxon>Arcellidae</taxon>
        <taxon>Arcella</taxon>
    </lineage>
</organism>
<evidence type="ECO:0000259" key="2">
    <source>
        <dbReference type="PROSITE" id="PS50085"/>
    </source>
</evidence>
<dbReference type="PROSITE" id="PS50085">
    <property type="entry name" value="RAPGAP"/>
    <property type="match status" value="1"/>
</dbReference>
<sequence length="348" mass="39507">MIEPGNSQFKISKMNEGSFIIENSDNDCAWFTNNFAEFEHYSYLGRDKILGPFCIIVKKLPEENGEFLALLKSKKEDKTTVIADTKKSKKKKPTRDFLLKSLNINTSKQNLKRIKDPRFTQDLIQLEKKLIMKQLKIGVLYCKEGQEDEREIFANEYPSDEFKHFLKFLGKKTPLKGFTGFAGGLDTSSDTETGENAITTVWKGHELLFHTSTMIPISLDDPQQLQRKRHIGNDIVLIVFKEGNNPYSPGTVTSSFNHVIIVVQPVPYKDGIWYRMSVASKTAVPSFGPELPEPPLFPSSNLFREFLLTKVINAERAAYKAVPFSTKMANTKLGLLTNLEHTYGQPKV</sequence>
<dbReference type="InterPro" id="IPR000331">
    <property type="entry name" value="Rap/Ran_GAP_dom"/>
</dbReference>
<evidence type="ECO:0000256" key="1">
    <source>
        <dbReference type="ARBA" id="ARBA00022468"/>
    </source>
</evidence>
<dbReference type="AlphaFoldDB" id="A0A6B2L7D2"/>
<feature type="domain" description="Rap-GAP" evidence="2">
    <location>
        <begin position="123"/>
        <end position="339"/>
    </location>
</feature>
<proteinExistence type="predicted"/>
<dbReference type="GO" id="GO:0051056">
    <property type="term" value="P:regulation of small GTPase mediated signal transduction"/>
    <property type="evidence" value="ECO:0007669"/>
    <property type="project" value="InterPro"/>
</dbReference>
<dbReference type="InterPro" id="IPR035974">
    <property type="entry name" value="Rap/Ran-GAP_sf"/>
</dbReference>
<protein>
    <recommendedName>
        <fullName evidence="2">Rap-GAP domain-containing protein</fullName>
    </recommendedName>
</protein>
<dbReference type="PANTHER" id="PTHR15711:SF65">
    <property type="entry name" value="RAPGAP_RANGAP DOMAIN-CONTAINING PROTEIN"/>
    <property type="match status" value="1"/>
</dbReference>
<reference evidence="3" key="1">
    <citation type="journal article" date="2020" name="J. Eukaryot. Microbiol.">
        <title>De novo Sequencing, Assembly and Annotation of the Transcriptome for the Free-Living Testate Amoeba Arcella intermedia.</title>
        <authorList>
            <person name="Ribeiro G.M."/>
            <person name="Porfirio-Sousa A.L."/>
            <person name="Maurer-Alcala X.X."/>
            <person name="Katz L.A."/>
            <person name="Lahr D.J.G."/>
        </authorList>
    </citation>
    <scope>NUCLEOTIDE SEQUENCE</scope>
</reference>